<evidence type="ECO:0000256" key="1">
    <source>
        <dbReference type="ARBA" id="ARBA00001947"/>
    </source>
</evidence>
<feature type="domain" description="Enoyl reductase (ER)" evidence="7">
    <location>
        <begin position="7"/>
        <end position="368"/>
    </location>
</feature>
<dbReference type="OrthoDB" id="3941538at2759"/>
<dbReference type="Proteomes" id="UP000789739">
    <property type="component" value="Unassembled WGS sequence"/>
</dbReference>
<dbReference type="SUPFAM" id="SSF51735">
    <property type="entry name" value="NAD(P)-binding Rossmann-fold domains"/>
    <property type="match status" value="1"/>
</dbReference>
<evidence type="ECO:0000256" key="2">
    <source>
        <dbReference type="ARBA" id="ARBA00022723"/>
    </source>
</evidence>
<dbReference type="InterPro" id="IPR002328">
    <property type="entry name" value="ADH_Zn_CS"/>
</dbReference>
<dbReference type="InterPro" id="IPR011032">
    <property type="entry name" value="GroES-like_sf"/>
</dbReference>
<dbReference type="PROSITE" id="PS00059">
    <property type="entry name" value="ADH_ZINC"/>
    <property type="match status" value="1"/>
</dbReference>
<keyword evidence="2 5" id="KW-0479">Metal-binding</keyword>
<keyword evidence="4" id="KW-0560">Oxidoreductase</keyword>
<keyword evidence="3 5" id="KW-0862">Zinc</keyword>
<dbReference type="InterPro" id="IPR013149">
    <property type="entry name" value="ADH-like_C"/>
</dbReference>
<evidence type="ECO:0000256" key="4">
    <source>
        <dbReference type="ARBA" id="ARBA00023002"/>
    </source>
</evidence>
<dbReference type="InterPro" id="IPR020843">
    <property type="entry name" value="ER"/>
</dbReference>
<dbReference type="PANTHER" id="PTHR42813">
    <property type="entry name" value="ZINC-TYPE ALCOHOL DEHYDROGENASE-LIKE"/>
    <property type="match status" value="1"/>
</dbReference>
<comment type="cofactor">
    <cofactor evidence="1 5">
        <name>Zn(2+)</name>
        <dbReference type="ChEBI" id="CHEBI:29105"/>
    </cofactor>
</comment>
<name>A0A9N8YXQ7_9GLOM</name>
<dbReference type="InterPro" id="IPR013154">
    <property type="entry name" value="ADH-like_N"/>
</dbReference>
<proteinExistence type="inferred from homology"/>
<comment type="similarity">
    <text evidence="5">Belongs to the zinc-containing alcohol dehydrogenase family.</text>
</comment>
<evidence type="ECO:0000313" key="9">
    <source>
        <dbReference type="Proteomes" id="UP000789739"/>
    </source>
</evidence>
<evidence type="ECO:0000259" key="7">
    <source>
        <dbReference type="SMART" id="SM00829"/>
    </source>
</evidence>
<dbReference type="Gene3D" id="3.90.180.10">
    <property type="entry name" value="Medium-chain alcohol dehydrogenases, catalytic domain"/>
    <property type="match status" value="1"/>
</dbReference>
<dbReference type="Pfam" id="PF08240">
    <property type="entry name" value="ADH_N"/>
    <property type="match status" value="1"/>
</dbReference>
<feature type="transmembrane region" description="Helical" evidence="6">
    <location>
        <begin position="195"/>
        <end position="218"/>
    </location>
</feature>
<dbReference type="Gene3D" id="3.40.50.720">
    <property type="entry name" value="NAD(P)-binding Rossmann-like Domain"/>
    <property type="match status" value="1"/>
</dbReference>
<evidence type="ECO:0000256" key="3">
    <source>
        <dbReference type="ARBA" id="ARBA00022833"/>
    </source>
</evidence>
<keyword evidence="6" id="KW-1133">Transmembrane helix</keyword>
<keyword evidence="9" id="KW-1185">Reference proteome</keyword>
<dbReference type="SUPFAM" id="SSF50129">
    <property type="entry name" value="GroES-like"/>
    <property type="match status" value="1"/>
</dbReference>
<dbReference type="EMBL" id="CAJVPI010000007">
    <property type="protein sequence ID" value="CAG8453146.1"/>
    <property type="molecule type" value="Genomic_DNA"/>
</dbReference>
<accession>A0A9N8YXQ7</accession>
<dbReference type="AlphaFoldDB" id="A0A9N8YXQ7"/>
<dbReference type="PANTHER" id="PTHR42813:SF2">
    <property type="entry name" value="DEHYDROGENASE, ZINC-CONTAINING, PUTATIVE (AFU_ORTHOLOGUE AFUA_2G02810)-RELATED"/>
    <property type="match status" value="1"/>
</dbReference>
<evidence type="ECO:0000256" key="6">
    <source>
        <dbReference type="SAM" id="Phobius"/>
    </source>
</evidence>
<dbReference type="SMART" id="SM00829">
    <property type="entry name" value="PKS_ER"/>
    <property type="match status" value="1"/>
</dbReference>
<dbReference type="GO" id="GO:0008270">
    <property type="term" value="F:zinc ion binding"/>
    <property type="evidence" value="ECO:0007669"/>
    <property type="project" value="InterPro"/>
</dbReference>
<protein>
    <submittedName>
        <fullName evidence="8">5858_t:CDS:1</fullName>
    </submittedName>
</protein>
<organism evidence="8 9">
    <name type="scientific">Paraglomus brasilianum</name>
    <dbReference type="NCBI Taxonomy" id="144538"/>
    <lineage>
        <taxon>Eukaryota</taxon>
        <taxon>Fungi</taxon>
        <taxon>Fungi incertae sedis</taxon>
        <taxon>Mucoromycota</taxon>
        <taxon>Glomeromycotina</taxon>
        <taxon>Glomeromycetes</taxon>
        <taxon>Paraglomerales</taxon>
        <taxon>Paraglomeraceae</taxon>
        <taxon>Paraglomus</taxon>
    </lineage>
</organism>
<keyword evidence="6" id="KW-0812">Transmembrane</keyword>
<gene>
    <name evidence="8" type="ORF">PBRASI_LOCUS153</name>
</gene>
<evidence type="ECO:0000256" key="5">
    <source>
        <dbReference type="RuleBase" id="RU361277"/>
    </source>
</evidence>
<reference evidence="8" key="1">
    <citation type="submission" date="2021-06" db="EMBL/GenBank/DDBJ databases">
        <authorList>
            <person name="Kallberg Y."/>
            <person name="Tangrot J."/>
            <person name="Rosling A."/>
        </authorList>
    </citation>
    <scope>NUCLEOTIDE SEQUENCE</scope>
    <source>
        <strain evidence="8">BR232B</strain>
    </source>
</reference>
<dbReference type="GO" id="GO:0016491">
    <property type="term" value="F:oxidoreductase activity"/>
    <property type="evidence" value="ECO:0007669"/>
    <property type="project" value="UniProtKB-KW"/>
</dbReference>
<dbReference type="InterPro" id="IPR036291">
    <property type="entry name" value="NAD(P)-bd_dom_sf"/>
</dbReference>
<keyword evidence="6" id="KW-0472">Membrane</keyword>
<dbReference type="Pfam" id="PF00107">
    <property type="entry name" value="ADH_zinc_N"/>
    <property type="match status" value="1"/>
</dbReference>
<sequence>MQALTFHSPYTIIHTSASRPRLCSPTDAIVRIRFAGLCGSDLHIYRGTEPGPDRGTVMGHEFMGVVAEVGSKVVGINVGDRVGGAFTTCCGECYYCTHSLSSRCINGLLLGYVSSSVGLHGTQCEYVLIPNASSSLFTCPPLISDIETLLLGDVLTTGYHCALNGVENVYGFRKEPMDEETASAKQRELNRKAELVVIVLGCGPVGLMAVVSALYLGVGKVIAVDMVEERVQMARMYGAEGARPDAVRDAVRNCTDGRGADVILEAVGNNSALSLALELVRPGGVISSVGVNNSDTFPFNPTSAYNKNVTFKTGRCPVMSLLPQVMPLVLSKKYDLEKIITHRMKLSDGNKAYEMFDKKTNACIKVVFEVGVEE</sequence>
<evidence type="ECO:0000313" key="8">
    <source>
        <dbReference type="EMBL" id="CAG8453146.1"/>
    </source>
</evidence>
<comment type="caution">
    <text evidence="8">The sequence shown here is derived from an EMBL/GenBank/DDBJ whole genome shotgun (WGS) entry which is preliminary data.</text>
</comment>